<dbReference type="SUPFAM" id="SSF109709">
    <property type="entry name" value="KorB DNA-binding domain-like"/>
    <property type="match status" value="1"/>
</dbReference>
<accession>A0ABS0KU03</accession>
<dbReference type="InterPro" id="IPR003115">
    <property type="entry name" value="ParB_N"/>
</dbReference>
<evidence type="ECO:0000259" key="3">
    <source>
        <dbReference type="SMART" id="SM00470"/>
    </source>
</evidence>
<organism evidence="4 5">
    <name type="scientific">Pseudomonas nitroreducens</name>
    <dbReference type="NCBI Taxonomy" id="46680"/>
    <lineage>
        <taxon>Bacteria</taxon>
        <taxon>Pseudomonadati</taxon>
        <taxon>Pseudomonadota</taxon>
        <taxon>Gammaproteobacteria</taxon>
        <taxon>Pseudomonadales</taxon>
        <taxon>Pseudomonadaceae</taxon>
        <taxon>Pseudomonas</taxon>
    </lineage>
</organism>
<dbReference type="Gene3D" id="1.10.10.2830">
    <property type="match status" value="1"/>
</dbReference>
<dbReference type="Proteomes" id="UP000608450">
    <property type="component" value="Unassembled WGS sequence"/>
</dbReference>
<dbReference type="Gene3D" id="3.90.1530.30">
    <property type="match status" value="1"/>
</dbReference>
<dbReference type="InterPro" id="IPR036086">
    <property type="entry name" value="ParB/Sulfiredoxin_sf"/>
</dbReference>
<feature type="region of interest" description="Disordered" evidence="2">
    <location>
        <begin position="236"/>
        <end position="268"/>
    </location>
</feature>
<reference evidence="4 5" key="1">
    <citation type="submission" date="2020-11" db="EMBL/GenBank/DDBJ databases">
        <title>Enhanced detection system for hospital associated transmission using whole genome sequencing surveillance.</title>
        <authorList>
            <person name="Harrison L.H."/>
            <person name="Van Tyne D."/>
            <person name="Marsh J.W."/>
            <person name="Griffith M.P."/>
            <person name="Snyder D.J."/>
            <person name="Cooper V.S."/>
            <person name="Mustapha M."/>
        </authorList>
    </citation>
    <scope>NUCLEOTIDE SEQUENCE [LARGE SCALE GENOMIC DNA]</scope>
    <source>
        <strain evidence="4 5">PSA00705</strain>
    </source>
</reference>
<name>A0ABS0KU03_PSENT</name>
<dbReference type="SUPFAM" id="SSF110849">
    <property type="entry name" value="ParB/Sulfiredoxin"/>
    <property type="match status" value="1"/>
</dbReference>
<dbReference type="Pfam" id="PF02195">
    <property type="entry name" value="ParB_N"/>
    <property type="match status" value="1"/>
</dbReference>
<evidence type="ECO:0000256" key="2">
    <source>
        <dbReference type="SAM" id="MobiDB-lite"/>
    </source>
</evidence>
<dbReference type="PANTHER" id="PTHR33375:SF1">
    <property type="entry name" value="CHROMOSOME-PARTITIONING PROTEIN PARB-RELATED"/>
    <property type="match status" value="1"/>
</dbReference>
<gene>
    <name evidence="4" type="ORF">I5I61_29275</name>
</gene>
<feature type="compositionally biased region" description="Basic and acidic residues" evidence="2">
    <location>
        <begin position="238"/>
        <end position="252"/>
    </location>
</feature>
<dbReference type="RefSeq" id="WP_074974178.1">
    <property type="nucleotide sequence ID" value="NZ_JADTFC010000124.1"/>
</dbReference>
<comment type="similarity">
    <text evidence="1">Belongs to the ParB family.</text>
</comment>
<dbReference type="PANTHER" id="PTHR33375">
    <property type="entry name" value="CHROMOSOME-PARTITIONING PROTEIN PARB-RELATED"/>
    <property type="match status" value="1"/>
</dbReference>
<protein>
    <submittedName>
        <fullName evidence="4">ParB/RepB/Spo0J family partition protein</fullName>
    </submittedName>
</protein>
<dbReference type="InterPro" id="IPR004437">
    <property type="entry name" value="ParB/RepB/Spo0J"/>
</dbReference>
<feature type="domain" description="ParB-like N-terminal" evidence="3">
    <location>
        <begin position="33"/>
        <end position="134"/>
    </location>
</feature>
<keyword evidence="5" id="KW-1185">Reference proteome</keyword>
<proteinExistence type="inferred from homology"/>
<sequence>MKPKPNLDDFLGSAPPAAAATPAAPVDEAALVVMIPIEKLRPNSDQDRGEEHFETAEAREYIESLAASMSLDIGGGKKFGVRDPIKVRPEGDDQLNEIIDGENRWRAAKLAGLAEVPCLIRAGDDVEARIEHVTSNALRSDLNLWQQANSIRKDVEEFGLSTEQVLVAHGLRNKSQLSKIMAVFKLSEDAQAFVRKGYVQDVNLIYDLKKLPDSLLPKLAKRVLDKGESFPAALKAVMPKEPKEPKPPKEPKAGAGQQDGEGGLGGDNPASTAIGVALSVGIEAAIALAVLLDVEVPEGIDSAELAQRLQAKINSLAEGEGK</sequence>
<dbReference type="InterPro" id="IPR050336">
    <property type="entry name" value="Chromosome_partition/occlusion"/>
</dbReference>
<evidence type="ECO:0000256" key="1">
    <source>
        <dbReference type="ARBA" id="ARBA00006295"/>
    </source>
</evidence>
<evidence type="ECO:0000313" key="5">
    <source>
        <dbReference type="Proteomes" id="UP000608450"/>
    </source>
</evidence>
<evidence type="ECO:0000313" key="4">
    <source>
        <dbReference type="EMBL" id="MBG6291567.1"/>
    </source>
</evidence>
<dbReference type="SMART" id="SM00470">
    <property type="entry name" value="ParB"/>
    <property type="match status" value="1"/>
</dbReference>
<comment type="caution">
    <text evidence="4">The sequence shown here is derived from an EMBL/GenBank/DDBJ whole genome shotgun (WGS) entry which is preliminary data.</text>
</comment>
<feature type="compositionally biased region" description="Gly residues" evidence="2">
    <location>
        <begin position="257"/>
        <end position="266"/>
    </location>
</feature>
<dbReference type="EMBL" id="JADTFC010000124">
    <property type="protein sequence ID" value="MBG6291567.1"/>
    <property type="molecule type" value="Genomic_DNA"/>
</dbReference>
<dbReference type="NCBIfam" id="TIGR00180">
    <property type="entry name" value="parB_part"/>
    <property type="match status" value="1"/>
</dbReference>